<proteinExistence type="predicted"/>
<gene>
    <name evidence="1" type="ORF">QCN29_11575</name>
</gene>
<dbReference type="RefSeq" id="WP_279927769.1">
    <property type="nucleotide sequence ID" value="NZ_JARWBG010000010.1"/>
</dbReference>
<name>A0ABT6HL07_9ACTN</name>
<evidence type="ECO:0000313" key="1">
    <source>
        <dbReference type="EMBL" id="MDH2389422.1"/>
    </source>
</evidence>
<reference evidence="1 2" key="1">
    <citation type="submission" date="2023-04" db="EMBL/GenBank/DDBJ databases">
        <title>Streptomyces chengmaiensis sp. nov. isolated from the stem of mangrove plant in Hainan.</title>
        <authorList>
            <person name="Huang X."/>
            <person name="Zhou S."/>
            <person name="Chu X."/>
            <person name="Xie Y."/>
            <person name="Lin Y."/>
        </authorList>
    </citation>
    <scope>NUCLEOTIDE SEQUENCE [LARGE SCALE GENOMIC DNA]</scope>
    <source>
        <strain evidence="1 2">HNM0663</strain>
    </source>
</reference>
<protein>
    <submittedName>
        <fullName evidence="1">Uncharacterized protein</fullName>
    </submittedName>
</protein>
<dbReference type="Proteomes" id="UP001223144">
    <property type="component" value="Unassembled WGS sequence"/>
</dbReference>
<organism evidence="1 2">
    <name type="scientific">Streptomyces chengmaiensis</name>
    <dbReference type="NCBI Taxonomy" id="3040919"/>
    <lineage>
        <taxon>Bacteria</taxon>
        <taxon>Bacillati</taxon>
        <taxon>Actinomycetota</taxon>
        <taxon>Actinomycetes</taxon>
        <taxon>Kitasatosporales</taxon>
        <taxon>Streptomycetaceae</taxon>
        <taxon>Streptomyces</taxon>
    </lineage>
</organism>
<dbReference type="EMBL" id="JARWBG010000010">
    <property type="protein sequence ID" value="MDH2389422.1"/>
    <property type="molecule type" value="Genomic_DNA"/>
</dbReference>
<evidence type="ECO:0000313" key="2">
    <source>
        <dbReference type="Proteomes" id="UP001223144"/>
    </source>
</evidence>
<comment type="caution">
    <text evidence="1">The sequence shown here is derived from an EMBL/GenBank/DDBJ whole genome shotgun (WGS) entry which is preliminary data.</text>
</comment>
<sequence length="44" mass="4871">MIRTVTLRCLLCKKAEDIELDLPHDGEPLSFVCGKHTPDSEATS</sequence>
<keyword evidence="2" id="KW-1185">Reference proteome</keyword>
<accession>A0ABT6HL07</accession>